<dbReference type="OrthoDB" id="10385109at2759"/>
<evidence type="ECO:0000313" key="2">
    <source>
        <dbReference type="EMBL" id="KAG9352106.1"/>
    </source>
</evidence>
<dbReference type="AlphaFoldDB" id="A0A8T2PJY2"/>
<evidence type="ECO:0000313" key="3">
    <source>
        <dbReference type="Proteomes" id="UP000824540"/>
    </source>
</evidence>
<dbReference type="Proteomes" id="UP000824540">
    <property type="component" value="Unassembled WGS sequence"/>
</dbReference>
<reference evidence="2" key="1">
    <citation type="thesis" date="2021" institute="BYU ScholarsArchive" country="Provo, UT, USA">
        <title>Applications of and Algorithms for Genome Assembly and Genomic Analyses with an Emphasis on Marine Teleosts.</title>
        <authorList>
            <person name="Pickett B.D."/>
        </authorList>
    </citation>
    <scope>NUCLEOTIDE SEQUENCE</scope>
    <source>
        <strain evidence="2">HI-2016</strain>
    </source>
</reference>
<protein>
    <submittedName>
        <fullName evidence="2">Uncharacterized protein</fullName>
    </submittedName>
</protein>
<evidence type="ECO:0000256" key="1">
    <source>
        <dbReference type="SAM" id="MobiDB-lite"/>
    </source>
</evidence>
<gene>
    <name evidence="2" type="ORF">JZ751_020519</name>
</gene>
<feature type="region of interest" description="Disordered" evidence="1">
    <location>
        <begin position="129"/>
        <end position="162"/>
    </location>
</feature>
<keyword evidence="3" id="KW-1185">Reference proteome</keyword>
<organism evidence="2 3">
    <name type="scientific">Albula glossodonta</name>
    <name type="common">roundjaw bonefish</name>
    <dbReference type="NCBI Taxonomy" id="121402"/>
    <lineage>
        <taxon>Eukaryota</taxon>
        <taxon>Metazoa</taxon>
        <taxon>Chordata</taxon>
        <taxon>Craniata</taxon>
        <taxon>Vertebrata</taxon>
        <taxon>Euteleostomi</taxon>
        <taxon>Actinopterygii</taxon>
        <taxon>Neopterygii</taxon>
        <taxon>Teleostei</taxon>
        <taxon>Albuliformes</taxon>
        <taxon>Albulidae</taxon>
        <taxon>Albula</taxon>
    </lineage>
</organism>
<feature type="compositionally biased region" description="Basic and acidic residues" evidence="1">
    <location>
        <begin position="129"/>
        <end position="146"/>
    </location>
</feature>
<comment type="caution">
    <text evidence="2">The sequence shown here is derived from an EMBL/GenBank/DDBJ whole genome shotgun (WGS) entry which is preliminary data.</text>
</comment>
<sequence>MKKPMRQRKQLCPDVHTPKVKGTVCFIIDLNQKWQSLLTALHSSGSLFPDRGCSLLSLSASVYLSSTRDSRGSPRVEGSALPAPTSTFSASLICIRSLWNCVSNNVEGSPRTHFGQRCRVIYEKKNQEGIARGERTPEASKAEQKPRRGSFPDGMKKQASPTVARCRVTRFRF</sequence>
<proteinExistence type="predicted"/>
<dbReference type="EMBL" id="JAFBMS010000005">
    <property type="protein sequence ID" value="KAG9352106.1"/>
    <property type="molecule type" value="Genomic_DNA"/>
</dbReference>
<name>A0A8T2PJY2_9TELE</name>
<accession>A0A8T2PJY2</accession>